<dbReference type="EMBL" id="FOUR01000002">
    <property type="protein sequence ID" value="SFM71136.1"/>
    <property type="molecule type" value="Genomic_DNA"/>
</dbReference>
<gene>
    <name evidence="1" type="ORF">SAMN04487961_0975</name>
</gene>
<protein>
    <recommendedName>
        <fullName evidence="3">Permuted papain-like amidase YaeF/Yiix C92 family enzyme</fullName>
    </recommendedName>
</protein>
<dbReference type="InterPro" id="IPR038765">
    <property type="entry name" value="Papain-like_cys_pep_sf"/>
</dbReference>
<proteinExistence type="predicted"/>
<dbReference type="SUPFAM" id="SSF54001">
    <property type="entry name" value="Cysteine proteinases"/>
    <property type="match status" value="1"/>
</dbReference>
<sequence length="155" mass="17919">MGVYMKIWFCKTTDLGGWLIRLLTFSQWNHVAIEIDGVVYDAMAGKGVRRMSAWGFEHRWDKAVSIRARVKDKQAAIDFLESQIGKPYDWVALLAMPFRTTWQSPHRWFCSELAAKAMIMAGHRRFNIEAFRVTPRDLWVALPGAEEALQAIEKM</sequence>
<accession>A0A1I4T373</accession>
<organism evidence="1 2">
    <name type="scientific">Marinobacter pelagius</name>
    <dbReference type="NCBI Taxonomy" id="379482"/>
    <lineage>
        <taxon>Bacteria</taxon>
        <taxon>Pseudomonadati</taxon>
        <taxon>Pseudomonadota</taxon>
        <taxon>Gammaproteobacteria</taxon>
        <taxon>Pseudomonadales</taxon>
        <taxon>Marinobacteraceae</taxon>
        <taxon>Marinobacter</taxon>
    </lineage>
</organism>
<reference evidence="2" key="1">
    <citation type="submission" date="2016-10" db="EMBL/GenBank/DDBJ databases">
        <authorList>
            <person name="Varghese N."/>
            <person name="Submissions S."/>
        </authorList>
    </citation>
    <scope>NUCLEOTIDE SEQUENCE [LARGE SCALE GENOMIC DNA]</scope>
    <source>
        <strain evidence="2">CGMCC 1.6775</strain>
    </source>
</reference>
<evidence type="ECO:0000313" key="2">
    <source>
        <dbReference type="Proteomes" id="UP000199339"/>
    </source>
</evidence>
<dbReference type="Proteomes" id="UP000199339">
    <property type="component" value="Unassembled WGS sequence"/>
</dbReference>
<evidence type="ECO:0000313" key="1">
    <source>
        <dbReference type="EMBL" id="SFM71136.1"/>
    </source>
</evidence>
<evidence type="ECO:0008006" key="3">
    <source>
        <dbReference type="Google" id="ProtNLM"/>
    </source>
</evidence>
<dbReference type="Gene3D" id="3.90.1720.10">
    <property type="entry name" value="endopeptidase domain like (from Nostoc punctiforme)"/>
    <property type="match status" value="1"/>
</dbReference>
<dbReference type="AlphaFoldDB" id="A0A1I4T373"/>
<keyword evidence="2" id="KW-1185">Reference proteome</keyword>
<name>A0A1I4T373_9GAMM</name>